<evidence type="ECO:0000313" key="3">
    <source>
        <dbReference type="Proteomes" id="UP001497392"/>
    </source>
</evidence>
<dbReference type="Proteomes" id="UP001497392">
    <property type="component" value="Unassembled WGS sequence"/>
</dbReference>
<dbReference type="PANTHER" id="PTHR22849">
    <property type="entry name" value="WDSAM1 PROTEIN"/>
    <property type="match status" value="1"/>
</dbReference>
<dbReference type="InterPro" id="IPR045185">
    <property type="entry name" value="PUB22/23/24-like"/>
</dbReference>
<protein>
    <submittedName>
        <fullName evidence="2">G6020 protein</fullName>
    </submittedName>
</protein>
<accession>A0ABP1FUC5</accession>
<organism evidence="2 3">
    <name type="scientific">Coccomyxa viridis</name>
    <dbReference type="NCBI Taxonomy" id="1274662"/>
    <lineage>
        <taxon>Eukaryota</taxon>
        <taxon>Viridiplantae</taxon>
        <taxon>Chlorophyta</taxon>
        <taxon>core chlorophytes</taxon>
        <taxon>Trebouxiophyceae</taxon>
        <taxon>Trebouxiophyceae incertae sedis</taxon>
        <taxon>Coccomyxaceae</taxon>
        <taxon>Coccomyxa</taxon>
    </lineage>
</organism>
<comment type="caution">
    <text evidence="2">The sequence shown here is derived from an EMBL/GenBank/DDBJ whole genome shotgun (WGS) entry which is preliminary data.</text>
</comment>
<reference evidence="2 3" key="1">
    <citation type="submission" date="2024-06" db="EMBL/GenBank/DDBJ databases">
        <authorList>
            <person name="Kraege A."/>
            <person name="Thomma B."/>
        </authorList>
    </citation>
    <scope>NUCLEOTIDE SEQUENCE [LARGE SCALE GENOMIC DNA]</scope>
</reference>
<dbReference type="Gene3D" id="3.30.40.10">
    <property type="entry name" value="Zinc/RING finger domain, C3HC4 (zinc finger)"/>
    <property type="match status" value="1"/>
</dbReference>
<keyword evidence="3" id="KW-1185">Reference proteome</keyword>
<dbReference type="EMBL" id="CAXHTA020000008">
    <property type="protein sequence ID" value="CAL5223494.1"/>
    <property type="molecule type" value="Genomic_DNA"/>
</dbReference>
<evidence type="ECO:0000259" key="1">
    <source>
        <dbReference type="Pfam" id="PF04564"/>
    </source>
</evidence>
<dbReference type="SUPFAM" id="SSF57850">
    <property type="entry name" value="RING/U-box"/>
    <property type="match status" value="1"/>
</dbReference>
<dbReference type="InterPro" id="IPR003613">
    <property type="entry name" value="Ubox_domain"/>
</dbReference>
<dbReference type="InterPro" id="IPR013083">
    <property type="entry name" value="Znf_RING/FYVE/PHD"/>
</dbReference>
<dbReference type="PANTHER" id="PTHR22849:SF163">
    <property type="entry name" value="U-BOX DOMAIN-CONTAINING PROTEIN"/>
    <property type="match status" value="1"/>
</dbReference>
<sequence length="111" mass="12039">MSLDFDTCAMPAGLPQPPDSLLCPVSRCLLTEPVTLLNTGVTLQRASAQKWYRTRSGYCPVTGELILGWAVLQSNDSLRELVEQWAAEQGVSKEALDKAGSLVHRSASTSF</sequence>
<proteinExistence type="predicted"/>
<evidence type="ECO:0000313" key="2">
    <source>
        <dbReference type="EMBL" id="CAL5223494.1"/>
    </source>
</evidence>
<name>A0ABP1FUC5_9CHLO</name>
<dbReference type="Pfam" id="PF04564">
    <property type="entry name" value="U-box"/>
    <property type="match status" value="1"/>
</dbReference>
<gene>
    <name evidence="2" type="primary">g6020</name>
    <name evidence="2" type="ORF">VP750_LOCUS5153</name>
</gene>
<feature type="domain" description="U-box" evidence="1">
    <location>
        <begin position="18"/>
        <end position="89"/>
    </location>
</feature>